<dbReference type="Proteomes" id="UP000295388">
    <property type="component" value="Unassembled WGS sequence"/>
</dbReference>
<feature type="region of interest" description="Disordered" evidence="1">
    <location>
        <begin position="420"/>
        <end position="458"/>
    </location>
</feature>
<sequence length="458" mass="49347">MTDSRTVTGMGVFGAARWPTFFVNRTDRLGRPLSVASPDPKDSRKPDYTRRSVLFTGAPGSGKTVELDRAEKLAKRQGWPSIRAEASATEPLEVRFIRGVSERLGHIRRTLGIRAWWKARKTVRALRARGKNPAQNGAELRLGIMPVQVIGKRQWDAKAREELKATVLQLADDLSDASSKRKLPLMLIVDKLDTADELDLVLMAELSGRLQEKDQAVYLITAGGEMTSTRLVAAAGARSGAGVSAARQFDIRACDPMTVAESHELVTKPLEHNRIAYQADAVDHLVKAANGNPRLLRDMADRAVQVAGPNGITADVARTAVKEIDTEAQIVHQAAWNVCSPTEKELLAKVAVQGASGLSMPGVGGPGRWQELDEARHALVVKGLLQEGPGGEIVTVPDPSLRDWVVTRVGRDIAQKGLAPASQAPAIVQPSAAPGTPADGRQTTTRTAGKTTYSMDTR</sequence>
<feature type="domain" description="Orc1-like AAA ATPase" evidence="2">
    <location>
        <begin position="49"/>
        <end position="212"/>
    </location>
</feature>
<evidence type="ECO:0000313" key="4">
    <source>
        <dbReference type="Proteomes" id="UP000295388"/>
    </source>
</evidence>
<evidence type="ECO:0000259" key="2">
    <source>
        <dbReference type="Pfam" id="PF13191"/>
    </source>
</evidence>
<protein>
    <submittedName>
        <fullName evidence="3">AAA ATPase-like protein</fullName>
    </submittedName>
</protein>
<name>A0A4R6KT16_9ACTN</name>
<proteinExistence type="predicted"/>
<dbReference type="SUPFAM" id="SSF52540">
    <property type="entry name" value="P-loop containing nucleoside triphosphate hydrolases"/>
    <property type="match status" value="1"/>
</dbReference>
<comment type="caution">
    <text evidence="3">The sequence shown here is derived from an EMBL/GenBank/DDBJ whole genome shotgun (WGS) entry which is preliminary data.</text>
</comment>
<accession>A0A4R6KT16</accession>
<dbReference type="EMBL" id="SNWQ01000001">
    <property type="protein sequence ID" value="TDO54973.1"/>
    <property type="molecule type" value="Genomic_DNA"/>
</dbReference>
<dbReference type="InterPro" id="IPR041664">
    <property type="entry name" value="AAA_16"/>
</dbReference>
<dbReference type="InterPro" id="IPR027417">
    <property type="entry name" value="P-loop_NTPase"/>
</dbReference>
<evidence type="ECO:0000313" key="3">
    <source>
        <dbReference type="EMBL" id="TDO54973.1"/>
    </source>
</evidence>
<dbReference type="Pfam" id="PF13191">
    <property type="entry name" value="AAA_16"/>
    <property type="match status" value="1"/>
</dbReference>
<reference evidence="3 4" key="1">
    <citation type="submission" date="2019-03" db="EMBL/GenBank/DDBJ databases">
        <title>Genomic Encyclopedia of Type Strains, Phase III (KMG-III): the genomes of soil and plant-associated and newly described type strains.</title>
        <authorList>
            <person name="Whitman W."/>
        </authorList>
    </citation>
    <scope>NUCLEOTIDE SEQUENCE [LARGE SCALE GENOMIC DNA]</scope>
    <source>
        <strain evidence="3 4">VKM Ac-2527</strain>
    </source>
</reference>
<dbReference type="RefSeq" id="WP_238165332.1">
    <property type="nucleotide sequence ID" value="NZ_SNWQ01000001.1"/>
</dbReference>
<dbReference type="AlphaFoldDB" id="A0A4R6KT16"/>
<keyword evidence="4" id="KW-1185">Reference proteome</keyword>
<gene>
    <name evidence="3" type="ORF">EV643_101767</name>
</gene>
<evidence type="ECO:0000256" key="1">
    <source>
        <dbReference type="SAM" id="MobiDB-lite"/>
    </source>
</evidence>
<feature type="compositionally biased region" description="Low complexity" evidence="1">
    <location>
        <begin position="443"/>
        <end position="452"/>
    </location>
</feature>
<organism evidence="3 4">
    <name type="scientific">Kribbella caucasensis</name>
    <dbReference type="NCBI Taxonomy" id="2512215"/>
    <lineage>
        <taxon>Bacteria</taxon>
        <taxon>Bacillati</taxon>
        <taxon>Actinomycetota</taxon>
        <taxon>Actinomycetes</taxon>
        <taxon>Propionibacteriales</taxon>
        <taxon>Kribbellaceae</taxon>
        <taxon>Kribbella</taxon>
    </lineage>
</organism>